<keyword evidence="1" id="KW-0732">Signal</keyword>
<evidence type="ECO:0000313" key="2">
    <source>
        <dbReference type="EMBL" id="MCB5161623.1"/>
    </source>
</evidence>
<keyword evidence="3" id="KW-1185">Reference proteome</keyword>
<comment type="caution">
    <text evidence="2">The sequence shown here is derived from an EMBL/GenBank/DDBJ whole genome shotgun (WGS) entry which is preliminary data.</text>
</comment>
<dbReference type="PROSITE" id="PS51257">
    <property type="entry name" value="PROKAR_LIPOPROTEIN"/>
    <property type="match status" value="1"/>
</dbReference>
<name>A0A9X1LEL1_9GAMM</name>
<dbReference type="AlphaFoldDB" id="A0A9X1LEL1"/>
<sequence>MTFFTFKMRIFCLFCLLSVLSGCDSPADDLSQLSNAELRIKWRHCAYLDNPSSSQQTRCDRYEKACQQRKQQGNLACY</sequence>
<feature type="signal peptide" evidence="1">
    <location>
        <begin position="1"/>
        <end position="27"/>
    </location>
</feature>
<dbReference type="RefSeq" id="WP_226753996.1">
    <property type="nucleotide sequence ID" value="NZ_JAJATW010000008.1"/>
</dbReference>
<evidence type="ECO:0000256" key="1">
    <source>
        <dbReference type="SAM" id="SignalP"/>
    </source>
</evidence>
<accession>A0A9X1LEL1</accession>
<evidence type="ECO:0000313" key="3">
    <source>
        <dbReference type="Proteomes" id="UP001139095"/>
    </source>
</evidence>
<organism evidence="2 3">
    <name type="scientific">Marinomonas algarum</name>
    <dbReference type="NCBI Taxonomy" id="2883105"/>
    <lineage>
        <taxon>Bacteria</taxon>
        <taxon>Pseudomonadati</taxon>
        <taxon>Pseudomonadota</taxon>
        <taxon>Gammaproteobacteria</taxon>
        <taxon>Oceanospirillales</taxon>
        <taxon>Oceanospirillaceae</taxon>
        <taxon>Marinomonas</taxon>
    </lineage>
</organism>
<dbReference type="Proteomes" id="UP001139095">
    <property type="component" value="Unassembled WGS sequence"/>
</dbReference>
<evidence type="ECO:0008006" key="4">
    <source>
        <dbReference type="Google" id="ProtNLM"/>
    </source>
</evidence>
<dbReference type="EMBL" id="JAJATW010000008">
    <property type="protein sequence ID" value="MCB5161623.1"/>
    <property type="molecule type" value="Genomic_DNA"/>
</dbReference>
<reference evidence="2" key="1">
    <citation type="submission" date="2021-10" db="EMBL/GenBank/DDBJ databases">
        <title>Marinomonas pontica sp. nov., isolated from the Black Sea.</title>
        <authorList>
            <person name="Zhao L.-H."/>
            <person name="Xue J.-H."/>
        </authorList>
    </citation>
    <scope>NUCLEOTIDE SEQUENCE</scope>
    <source>
        <strain evidence="2">E8</strain>
    </source>
</reference>
<proteinExistence type="predicted"/>
<protein>
    <recommendedName>
        <fullName evidence="4">Lipoprotein</fullName>
    </recommendedName>
</protein>
<gene>
    <name evidence="2" type="ORF">LG368_06875</name>
</gene>
<feature type="chain" id="PRO_5040918558" description="Lipoprotein" evidence="1">
    <location>
        <begin position="28"/>
        <end position="78"/>
    </location>
</feature>